<feature type="transmembrane region" description="Helical" evidence="8">
    <location>
        <begin position="238"/>
        <end position="264"/>
    </location>
</feature>
<dbReference type="InterPro" id="IPR026030">
    <property type="entry name" value="Pur-cyt_permease_Fcy2/21/22"/>
</dbReference>
<proteinExistence type="inferred from homology"/>
<reference evidence="9 10" key="1">
    <citation type="submission" date="2023-10" db="EMBL/GenBank/DDBJ databases">
        <title>Draft Genome Sequence of Candida saopaulonensis from a very Premature Infant with Sepsis.</title>
        <authorList>
            <person name="Ning Y."/>
            <person name="Dai R."/>
            <person name="Xiao M."/>
            <person name="Xu Y."/>
            <person name="Yan Q."/>
            <person name="Zhang L."/>
        </authorList>
    </citation>
    <scope>NUCLEOTIDE SEQUENCE [LARGE SCALE GENOMIC DNA]</scope>
    <source>
        <strain evidence="9 10">19XY460</strain>
    </source>
</reference>
<name>A0AAX4H3K5_9ASCO</name>
<dbReference type="GO" id="GO:0005886">
    <property type="term" value="C:plasma membrane"/>
    <property type="evidence" value="ECO:0007669"/>
    <property type="project" value="TreeGrafter"/>
</dbReference>
<comment type="subcellular location">
    <subcellularLocation>
        <location evidence="1">Membrane</location>
        <topology evidence="1">Multi-pass membrane protein</topology>
    </subcellularLocation>
</comment>
<evidence type="ECO:0000256" key="4">
    <source>
        <dbReference type="ARBA" id="ARBA00022692"/>
    </source>
</evidence>
<dbReference type="Proteomes" id="UP001338582">
    <property type="component" value="Chromosome 1"/>
</dbReference>
<dbReference type="GeneID" id="88171376"/>
<sequence length="526" mass="57600">MTPKREDDASIKTGATFSSEELIKPYMIVKKMSDKLDSLGVEVTGIDRIPGNKRAQNKTKQLIHVIGLWISASGGLSSMSSFYLGPLLFGLGLKKTLILGLTGQIFGCLIAAYCSLMGPRSGCRQMVSGRFLFGWWFIKLVCLASIIGVMGWSVVNCIVGGQILSAISNGKVPLIAAIIIIAVVSLCISIAGIRFLVRVEAYLSIPVTIAFLTLYIAAAPKYKYLSSADSPDLSSHQIIGNSLSFFALCYSITSTWGSIAADYYILFPEDTSDIQIFTLTFLGIAIPTTFVGMVAILIGNVAMNYPPWAAAYEELGMGGLLHAAFESWGGGGKFLLILIFLSLISNNILNTYSAVFGTQLIGRPLARIPRWLWSFLLTAIYLVLAIVGRYKFATILGNFLPMVGYWISMYFIILLEENTIFRSSRFRHLYTKEFEGVTEENRHLCGGSENYNFRIWNNQGRLSRGLAATAAFLCGAAGAVVGMAQTYYEGPLAVKVGGDIAMWLCIGFSGLVFPCLRYWELKKFGR</sequence>
<dbReference type="GO" id="GO:0022857">
    <property type="term" value="F:transmembrane transporter activity"/>
    <property type="evidence" value="ECO:0007669"/>
    <property type="project" value="InterPro"/>
</dbReference>
<dbReference type="Pfam" id="PF02133">
    <property type="entry name" value="Transp_cyt_pur"/>
    <property type="match status" value="1"/>
</dbReference>
<keyword evidence="10" id="KW-1185">Reference proteome</keyword>
<feature type="transmembrane region" description="Helical" evidence="8">
    <location>
        <begin position="466"/>
        <end position="488"/>
    </location>
</feature>
<feature type="transmembrane region" description="Helical" evidence="8">
    <location>
        <begin position="276"/>
        <end position="298"/>
    </location>
</feature>
<dbReference type="GO" id="GO:0000329">
    <property type="term" value="C:fungal-type vacuole membrane"/>
    <property type="evidence" value="ECO:0007669"/>
    <property type="project" value="TreeGrafter"/>
</dbReference>
<dbReference type="AlphaFoldDB" id="A0AAX4H3K5"/>
<evidence type="ECO:0000256" key="3">
    <source>
        <dbReference type="ARBA" id="ARBA00022448"/>
    </source>
</evidence>
<feature type="transmembrane region" description="Helical" evidence="8">
    <location>
        <begin position="334"/>
        <end position="356"/>
    </location>
</feature>
<feature type="transmembrane region" description="Helical" evidence="8">
    <location>
        <begin position="174"/>
        <end position="196"/>
    </location>
</feature>
<comment type="similarity">
    <text evidence="2 7">Belongs to the purine-cytosine permease (2.A.39) family.</text>
</comment>
<keyword evidence="4 8" id="KW-0812">Transmembrane</keyword>
<evidence type="ECO:0000256" key="2">
    <source>
        <dbReference type="ARBA" id="ARBA00008974"/>
    </source>
</evidence>
<organism evidence="9 10">
    <name type="scientific">Australozyma saopauloensis</name>
    <dbReference type="NCBI Taxonomy" id="291208"/>
    <lineage>
        <taxon>Eukaryota</taxon>
        <taxon>Fungi</taxon>
        <taxon>Dikarya</taxon>
        <taxon>Ascomycota</taxon>
        <taxon>Saccharomycotina</taxon>
        <taxon>Pichiomycetes</taxon>
        <taxon>Metschnikowiaceae</taxon>
        <taxon>Australozyma</taxon>
    </lineage>
</organism>
<keyword evidence="6 7" id="KW-0472">Membrane</keyword>
<feature type="transmembrane region" description="Helical" evidence="8">
    <location>
        <begin position="368"/>
        <end position="387"/>
    </location>
</feature>
<feature type="transmembrane region" description="Helical" evidence="8">
    <location>
        <begin position="97"/>
        <end position="119"/>
    </location>
</feature>
<evidence type="ECO:0000313" key="9">
    <source>
        <dbReference type="EMBL" id="WPK23083.1"/>
    </source>
</evidence>
<evidence type="ECO:0000256" key="6">
    <source>
        <dbReference type="ARBA" id="ARBA00023136"/>
    </source>
</evidence>
<gene>
    <name evidence="9" type="ORF">PUMCH_000307</name>
</gene>
<evidence type="ECO:0008006" key="11">
    <source>
        <dbReference type="Google" id="ProtNLM"/>
    </source>
</evidence>
<feature type="transmembrane region" description="Helical" evidence="8">
    <location>
        <begin position="62"/>
        <end position="85"/>
    </location>
</feature>
<evidence type="ECO:0000256" key="1">
    <source>
        <dbReference type="ARBA" id="ARBA00004141"/>
    </source>
</evidence>
<feature type="transmembrane region" description="Helical" evidence="8">
    <location>
        <begin position="131"/>
        <end position="154"/>
    </location>
</feature>
<evidence type="ECO:0000256" key="7">
    <source>
        <dbReference type="PIRNR" id="PIRNR002744"/>
    </source>
</evidence>
<feature type="transmembrane region" description="Helical" evidence="8">
    <location>
        <begin position="500"/>
        <end position="519"/>
    </location>
</feature>
<dbReference type="PANTHER" id="PTHR31806:SF17">
    <property type="entry name" value="VITAMIN B6 TRANSPORTER TPN1"/>
    <property type="match status" value="1"/>
</dbReference>
<dbReference type="EMBL" id="CP138894">
    <property type="protein sequence ID" value="WPK23083.1"/>
    <property type="molecule type" value="Genomic_DNA"/>
</dbReference>
<dbReference type="PIRSF" id="PIRSF002744">
    <property type="entry name" value="Pur-cyt_permease"/>
    <property type="match status" value="1"/>
</dbReference>
<protein>
    <recommendedName>
        <fullName evidence="11">Vitamin B6 transporter</fullName>
    </recommendedName>
</protein>
<dbReference type="InterPro" id="IPR001248">
    <property type="entry name" value="Pur-cyt_permease"/>
</dbReference>
<dbReference type="KEGG" id="asau:88171376"/>
<dbReference type="RefSeq" id="XP_062875470.1">
    <property type="nucleotide sequence ID" value="XM_063019400.1"/>
</dbReference>
<keyword evidence="3 7" id="KW-0813">Transport</keyword>
<evidence type="ECO:0000256" key="8">
    <source>
        <dbReference type="SAM" id="Phobius"/>
    </source>
</evidence>
<dbReference type="PANTHER" id="PTHR31806">
    <property type="entry name" value="PURINE-CYTOSINE PERMEASE FCY2-RELATED"/>
    <property type="match status" value="1"/>
</dbReference>
<feature type="transmembrane region" description="Helical" evidence="8">
    <location>
        <begin position="393"/>
        <end position="415"/>
    </location>
</feature>
<dbReference type="Gene3D" id="1.10.4160.10">
    <property type="entry name" value="Hydantoin permease"/>
    <property type="match status" value="1"/>
</dbReference>
<keyword evidence="5 8" id="KW-1133">Transmembrane helix</keyword>
<evidence type="ECO:0000313" key="10">
    <source>
        <dbReference type="Proteomes" id="UP001338582"/>
    </source>
</evidence>
<accession>A0AAX4H3K5</accession>
<evidence type="ECO:0000256" key="5">
    <source>
        <dbReference type="ARBA" id="ARBA00022989"/>
    </source>
</evidence>
<feature type="transmembrane region" description="Helical" evidence="8">
    <location>
        <begin position="201"/>
        <end position="218"/>
    </location>
</feature>